<evidence type="ECO:0000256" key="4">
    <source>
        <dbReference type="ARBA" id="ARBA00022927"/>
    </source>
</evidence>
<feature type="domain" description="RanBD1" evidence="9">
    <location>
        <begin position="471"/>
        <end position="614"/>
    </location>
</feature>
<keyword evidence="11" id="KW-1185">Reference proteome</keyword>
<dbReference type="PROSITE" id="PS50196">
    <property type="entry name" value="RANBD1"/>
    <property type="match status" value="1"/>
</dbReference>
<accession>A0A4V2MWX6</accession>
<dbReference type="InterPro" id="IPR011993">
    <property type="entry name" value="PH-like_dom_sf"/>
</dbReference>
<feature type="compositionally biased region" description="Low complexity" evidence="8">
    <location>
        <begin position="205"/>
        <end position="257"/>
    </location>
</feature>
<evidence type="ECO:0000313" key="11">
    <source>
        <dbReference type="Proteomes" id="UP000292702"/>
    </source>
</evidence>
<dbReference type="STRING" id="92696.A0A4V2MWX6"/>
<dbReference type="SMART" id="SM00160">
    <property type="entry name" value="RanBD"/>
    <property type="match status" value="1"/>
</dbReference>
<evidence type="ECO:0000256" key="8">
    <source>
        <dbReference type="SAM" id="MobiDB-lite"/>
    </source>
</evidence>
<dbReference type="AlphaFoldDB" id="A0A4V2MWX6"/>
<sequence>MKRGAENQLTKDNSNFDDDAGGGNEPGRGLAKANEQVLAKREIRGLPKRSMGGAAAVPSVSTVLGKRAAPALASGVSNATKTFASFIASGGSSAKSQPPKPTESDSADKMDEDEDDEELKRTTEHFKALRGLNHSFISALNDAMSSDAFMDLTPYLDLYKSHREKEKKKYSEAINAIKNGSSSSSSSGSAPGTVKPPAAMPTPPTSFSGFGGFASSSAPSSSKPASSGSGFTYNPSAASSGTSSAFSLPTASTSTAKETAEPPKPAFAFGSSATSAPPPSLFGFGSSSATGSSNPFGSTSSSSPSVFGSNLFGAKPEAEKTTPSSSAGTLFGPGASAFGKPSASSSNSSGFPFGGTSTNSSTNSSTNGESSSLAGGSTAASTPPPFPGFGKTAGGTASSPFGNPVGFGFGSPSSTPSVNPFGAASSSSSFSQPPAINAKVKEEPSDTPGSSLAGSAVGSEEGTPAPGSDGDRDPASLLKHATSVHDQDGEGEQDETSEHQVRSKVYKMSKKDDGSQAWTDLGVGLLKVKKHSSTGTRRLLLRNSSTGKIVINFNIYTGMTPSVAKNTVSFVGHDNTEQAAVPGSATPFKLRVKTEGEAHELKDALDRAIEFVKSKSD</sequence>
<feature type="region of interest" description="Disordered" evidence="8">
    <location>
        <begin position="178"/>
        <end position="503"/>
    </location>
</feature>
<keyword evidence="2" id="KW-0813">Transport</keyword>
<dbReference type="Gene3D" id="2.30.29.30">
    <property type="entry name" value="Pleckstrin-homology domain (PH domain)/Phosphotyrosine-binding domain (PTB)"/>
    <property type="match status" value="1"/>
</dbReference>
<dbReference type="CDD" id="cd13170">
    <property type="entry name" value="RanBD_NUP50"/>
    <property type="match status" value="1"/>
</dbReference>
<name>A0A4V2MWX6_9APHY</name>
<feature type="compositionally biased region" description="Low complexity" evidence="8">
    <location>
        <begin position="332"/>
        <end position="381"/>
    </location>
</feature>
<keyword evidence="3" id="KW-0509">mRNA transport</keyword>
<dbReference type="InterPro" id="IPR015007">
    <property type="entry name" value="NUP2/50/61"/>
</dbReference>
<dbReference type="InterPro" id="IPR000156">
    <property type="entry name" value="Ran_bind_dom"/>
</dbReference>
<comment type="subcellular location">
    <subcellularLocation>
        <location evidence="1">Nucleus</location>
        <location evidence="1">Nuclear pore complex</location>
    </subcellularLocation>
</comment>
<dbReference type="Proteomes" id="UP000292702">
    <property type="component" value="Unassembled WGS sequence"/>
</dbReference>
<dbReference type="EMBL" id="RWJN01000083">
    <property type="protein sequence ID" value="TCD67857.1"/>
    <property type="molecule type" value="Genomic_DNA"/>
</dbReference>
<proteinExistence type="predicted"/>
<keyword evidence="4" id="KW-0653">Protein transport</keyword>
<evidence type="ECO:0000256" key="1">
    <source>
        <dbReference type="ARBA" id="ARBA00004567"/>
    </source>
</evidence>
<dbReference type="Pfam" id="PF00638">
    <property type="entry name" value="Ran_BP1"/>
    <property type="match status" value="1"/>
</dbReference>
<dbReference type="PANTHER" id="PTHR38697:SF1">
    <property type="entry name" value="NUCLEAR PORE COMPLEX PROTEIN SIMILAR TO S. CEREVISIAE NUP2 (EUROFUNG)"/>
    <property type="match status" value="1"/>
</dbReference>
<evidence type="ECO:0000313" key="10">
    <source>
        <dbReference type="EMBL" id="TCD67857.1"/>
    </source>
</evidence>
<comment type="caution">
    <text evidence="10">The sequence shown here is derived from an EMBL/GenBank/DDBJ whole genome shotgun (WGS) entry which is preliminary data.</text>
</comment>
<dbReference type="Pfam" id="PF08911">
    <property type="entry name" value="NUP50"/>
    <property type="match status" value="1"/>
</dbReference>
<protein>
    <recommendedName>
        <fullName evidence="9">RanBD1 domain-containing protein</fullName>
    </recommendedName>
</protein>
<keyword evidence="5" id="KW-0811">Translocation</keyword>
<dbReference type="OrthoDB" id="185618at2759"/>
<keyword evidence="6" id="KW-0906">Nuclear pore complex</keyword>
<evidence type="ECO:0000256" key="3">
    <source>
        <dbReference type="ARBA" id="ARBA00022816"/>
    </source>
</evidence>
<dbReference type="GO" id="GO:0015031">
    <property type="term" value="P:protein transport"/>
    <property type="evidence" value="ECO:0007669"/>
    <property type="project" value="UniProtKB-KW"/>
</dbReference>
<reference evidence="10 11" key="1">
    <citation type="submission" date="2018-11" db="EMBL/GenBank/DDBJ databases">
        <title>Genome assembly of Steccherinum ochraceum LE-BIN_3174, the white-rot fungus of the Steccherinaceae family (The Residual Polyporoid clade, Polyporales, Basidiomycota).</title>
        <authorList>
            <person name="Fedorova T.V."/>
            <person name="Glazunova O.A."/>
            <person name="Landesman E.O."/>
            <person name="Moiseenko K.V."/>
            <person name="Psurtseva N.V."/>
            <person name="Savinova O.S."/>
            <person name="Shakhova N.V."/>
            <person name="Tyazhelova T.V."/>
            <person name="Vasina D.V."/>
        </authorList>
    </citation>
    <scope>NUCLEOTIDE SEQUENCE [LARGE SCALE GENOMIC DNA]</scope>
    <source>
        <strain evidence="10 11">LE-BIN_3174</strain>
    </source>
</reference>
<organism evidence="10 11">
    <name type="scientific">Steccherinum ochraceum</name>
    <dbReference type="NCBI Taxonomy" id="92696"/>
    <lineage>
        <taxon>Eukaryota</taxon>
        <taxon>Fungi</taxon>
        <taxon>Dikarya</taxon>
        <taxon>Basidiomycota</taxon>
        <taxon>Agaricomycotina</taxon>
        <taxon>Agaricomycetes</taxon>
        <taxon>Polyporales</taxon>
        <taxon>Steccherinaceae</taxon>
        <taxon>Steccherinum</taxon>
    </lineage>
</organism>
<feature type="region of interest" description="Disordered" evidence="8">
    <location>
        <begin position="1"/>
        <end position="36"/>
    </location>
</feature>
<feature type="compositionally biased region" description="Low complexity" evidence="8">
    <location>
        <begin position="398"/>
        <end position="417"/>
    </location>
</feature>
<evidence type="ECO:0000256" key="6">
    <source>
        <dbReference type="ARBA" id="ARBA00023132"/>
    </source>
</evidence>
<feature type="compositionally biased region" description="Low complexity" evidence="8">
    <location>
        <begin position="281"/>
        <end position="310"/>
    </location>
</feature>
<dbReference type="GO" id="GO:0051028">
    <property type="term" value="P:mRNA transport"/>
    <property type="evidence" value="ECO:0007669"/>
    <property type="project" value="UniProtKB-KW"/>
</dbReference>
<feature type="compositionally biased region" description="Low complexity" evidence="8">
    <location>
        <begin position="180"/>
        <end position="189"/>
    </location>
</feature>
<evidence type="ECO:0000256" key="2">
    <source>
        <dbReference type="ARBA" id="ARBA00022448"/>
    </source>
</evidence>
<keyword evidence="7" id="KW-0539">Nucleus</keyword>
<dbReference type="SUPFAM" id="SSF50729">
    <property type="entry name" value="PH domain-like"/>
    <property type="match status" value="1"/>
</dbReference>
<evidence type="ECO:0000256" key="5">
    <source>
        <dbReference type="ARBA" id="ARBA00023010"/>
    </source>
</evidence>
<evidence type="ECO:0000259" key="9">
    <source>
        <dbReference type="PROSITE" id="PS50196"/>
    </source>
</evidence>
<dbReference type="InterPro" id="IPR053074">
    <property type="entry name" value="NPC_Nucleoporin"/>
</dbReference>
<dbReference type="GO" id="GO:0005643">
    <property type="term" value="C:nuclear pore"/>
    <property type="evidence" value="ECO:0007669"/>
    <property type="project" value="UniProtKB-SubCell"/>
</dbReference>
<dbReference type="PANTHER" id="PTHR38697">
    <property type="entry name" value="NUCLEAR PORE COMPLEX PROTEIN SIMILAR TO S. CEREVISIAE NUP2 (EUROFUNG)"/>
    <property type="match status" value="1"/>
</dbReference>
<feature type="region of interest" description="Disordered" evidence="8">
    <location>
        <begin position="88"/>
        <end position="122"/>
    </location>
</feature>
<evidence type="ECO:0000256" key="7">
    <source>
        <dbReference type="ARBA" id="ARBA00023242"/>
    </source>
</evidence>
<gene>
    <name evidence="10" type="ORF">EIP91_011854</name>
</gene>